<dbReference type="Proteomes" id="UP000321926">
    <property type="component" value="Unassembled WGS sequence"/>
</dbReference>
<proteinExistence type="predicted"/>
<evidence type="ECO:0000313" key="3">
    <source>
        <dbReference type="Proteomes" id="UP000321926"/>
    </source>
</evidence>
<protein>
    <submittedName>
        <fullName evidence="2">TerB family tellurite resistance protein</fullName>
    </submittedName>
</protein>
<keyword evidence="3" id="KW-1185">Reference proteome</keyword>
<comment type="caution">
    <text evidence="2">The sequence shown here is derived from an EMBL/GenBank/DDBJ whole genome shotgun (WGS) entry which is preliminary data.</text>
</comment>
<name>A0A5C8J472_9BACT</name>
<sequence>MKKIRRLTLYSLSLLFATFLLPQQAKAQQEEIQQLLLNVQKLNQLRQILSDMKQGYQLISKGYGTVVSLSEGNFSLHETFLDGLLAVNPAVRHYRRVADIISCQRSLLAEYQRAYDRFRREDSFTPDELAYLSSVYGSLFQQSLRLLDELTLLLTAGELRMSDGERMQAIDRIHAQMQERLVFLRHFNRQVTLVALQRKRELEQVQVLQKLHSPQD</sequence>
<dbReference type="AlphaFoldDB" id="A0A5C8J472"/>
<evidence type="ECO:0000256" key="1">
    <source>
        <dbReference type="SAM" id="SignalP"/>
    </source>
</evidence>
<organism evidence="2 3">
    <name type="scientific">Pontibacter qinzhouensis</name>
    <dbReference type="NCBI Taxonomy" id="2603253"/>
    <lineage>
        <taxon>Bacteria</taxon>
        <taxon>Pseudomonadati</taxon>
        <taxon>Bacteroidota</taxon>
        <taxon>Cytophagia</taxon>
        <taxon>Cytophagales</taxon>
        <taxon>Hymenobacteraceae</taxon>
        <taxon>Pontibacter</taxon>
    </lineage>
</organism>
<keyword evidence="1" id="KW-0732">Signal</keyword>
<gene>
    <name evidence="2" type="ORF">FVR03_20015</name>
</gene>
<accession>A0A5C8J472</accession>
<evidence type="ECO:0000313" key="2">
    <source>
        <dbReference type="EMBL" id="TXK31128.1"/>
    </source>
</evidence>
<feature type="signal peptide" evidence="1">
    <location>
        <begin position="1"/>
        <end position="27"/>
    </location>
</feature>
<feature type="chain" id="PRO_5022871991" evidence="1">
    <location>
        <begin position="28"/>
        <end position="216"/>
    </location>
</feature>
<dbReference type="OrthoDB" id="826958at2"/>
<reference evidence="2 3" key="1">
    <citation type="submission" date="2019-08" db="EMBL/GenBank/DDBJ databases">
        <authorList>
            <person name="Shi S."/>
        </authorList>
    </citation>
    <scope>NUCLEOTIDE SEQUENCE [LARGE SCALE GENOMIC DNA]</scope>
    <source>
        <strain evidence="2 3">GY10130</strain>
    </source>
</reference>
<dbReference type="RefSeq" id="WP_147923551.1">
    <property type="nucleotide sequence ID" value="NZ_VRTY01000102.1"/>
</dbReference>
<dbReference type="EMBL" id="VRTY01000102">
    <property type="protein sequence ID" value="TXK31128.1"/>
    <property type="molecule type" value="Genomic_DNA"/>
</dbReference>